<protein>
    <submittedName>
        <fullName evidence="1">Uncharacterized protein</fullName>
    </submittedName>
</protein>
<gene>
    <name evidence="1" type="ORF">HMPREF9087_1681</name>
</gene>
<name>F0EJT9_ENTCA</name>
<proteinExistence type="predicted"/>
<dbReference type="Proteomes" id="UP000004835">
    <property type="component" value="Unassembled WGS sequence"/>
</dbReference>
<dbReference type="AlphaFoldDB" id="F0EJT9"/>
<evidence type="ECO:0000313" key="2">
    <source>
        <dbReference type="Proteomes" id="UP000004835"/>
    </source>
</evidence>
<organism evidence="1 2">
    <name type="scientific">Enterococcus casseliflavus ATCC 12755</name>
    <dbReference type="NCBI Taxonomy" id="888066"/>
    <lineage>
        <taxon>Bacteria</taxon>
        <taxon>Bacillati</taxon>
        <taxon>Bacillota</taxon>
        <taxon>Bacilli</taxon>
        <taxon>Lactobacillales</taxon>
        <taxon>Enterococcaceae</taxon>
        <taxon>Enterococcus</taxon>
    </lineage>
</organism>
<dbReference type="HOGENOM" id="CLU_205786_0_0_9"/>
<dbReference type="EMBL" id="AEWT01000012">
    <property type="protein sequence ID" value="EGC69596.1"/>
    <property type="molecule type" value="Genomic_DNA"/>
</dbReference>
<accession>F0EJT9</accession>
<reference evidence="1 2" key="1">
    <citation type="submission" date="2011-01" db="EMBL/GenBank/DDBJ databases">
        <authorList>
            <person name="Muzny D."/>
            <person name="Qin X."/>
            <person name="Deng J."/>
            <person name="Jiang H."/>
            <person name="Liu Y."/>
            <person name="Qu J."/>
            <person name="Song X.-Z."/>
            <person name="Zhang L."/>
            <person name="Thornton R."/>
            <person name="Coyle M."/>
            <person name="Francisco L."/>
            <person name="Jackson L."/>
            <person name="Javaid M."/>
            <person name="Korchina V."/>
            <person name="Kovar C."/>
            <person name="Mata R."/>
            <person name="Mathew T."/>
            <person name="Ngo R."/>
            <person name="Nguyen L."/>
            <person name="Nguyen N."/>
            <person name="Okwuonu G."/>
            <person name="Ongeri F."/>
            <person name="Pham C."/>
            <person name="Simmons D."/>
            <person name="Wilczek-Boney K."/>
            <person name="Hale W."/>
            <person name="Jakkamsetti A."/>
            <person name="Pham P."/>
            <person name="Ruth R."/>
            <person name="San Lucas F."/>
            <person name="Warren J."/>
            <person name="Zhang J."/>
            <person name="Zhao Z."/>
            <person name="Zhou C."/>
            <person name="Zhu D."/>
            <person name="Lee S."/>
            <person name="Bess C."/>
            <person name="Blankenburg K."/>
            <person name="Forbes L."/>
            <person name="Fu Q."/>
            <person name="Gubbala S."/>
            <person name="Hirani K."/>
            <person name="Jayaseelan J.C."/>
            <person name="Lara F."/>
            <person name="Munidasa M."/>
            <person name="Palculict T."/>
            <person name="Patil S."/>
            <person name="Pu L.-L."/>
            <person name="Saada N."/>
            <person name="Tang L."/>
            <person name="Weissenberger G."/>
            <person name="Zhu Y."/>
            <person name="Hemphill L."/>
            <person name="Shang Y."/>
            <person name="Youmans B."/>
            <person name="Ayvaz T."/>
            <person name="Ross M."/>
            <person name="Santibanez J."/>
            <person name="Aqrawi P."/>
            <person name="Gross S."/>
            <person name="Joshi V."/>
            <person name="Fowler G."/>
            <person name="Nazareth L."/>
            <person name="Reid J."/>
            <person name="Worley K."/>
            <person name="Petrosino J."/>
            <person name="Highlander S."/>
            <person name="Gibbs R."/>
        </authorList>
    </citation>
    <scope>NUCLEOTIDE SEQUENCE [LARGE SCALE GENOMIC DNA]</scope>
    <source>
        <strain evidence="1 2">ATCC 12755</strain>
    </source>
</reference>
<comment type="caution">
    <text evidence="1">The sequence shown here is derived from an EMBL/GenBank/DDBJ whole genome shotgun (WGS) entry which is preliminary data.</text>
</comment>
<sequence length="49" mass="5767">MWDERGLKQSMAADAVFSYLLFSKFVTFKGKRKDVNGFIQYIVNRSIFI</sequence>
<evidence type="ECO:0000313" key="1">
    <source>
        <dbReference type="EMBL" id="EGC69596.1"/>
    </source>
</evidence>